<protein>
    <submittedName>
        <fullName evidence="2">Uncharacterized protein</fullName>
    </submittedName>
</protein>
<name>A0A0L0BW17_LUCCU</name>
<dbReference type="AlphaFoldDB" id="A0A0L0BW17"/>
<feature type="region of interest" description="Disordered" evidence="1">
    <location>
        <begin position="53"/>
        <end position="74"/>
    </location>
</feature>
<organism evidence="2 3">
    <name type="scientific">Lucilia cuprina</name>
    <name type="common">Green bottle fly</name>
    <name type="synonym">Australian sheep blowfly</name>
    <dbReference type="NCBI Taxonomy" id="7375"/>
    <lineage>
        <taxon>Eukaryota</taxon>
        <taxon>Metazoa</taxon>
        <taxon>Ecdysozoa</taxon>
        <taxon>Arthropoda</taxon>
        <taxon>Hexapoda</taxon>
        <taxon>Insecta</taxon>
        <taxon>Pterygota</taxon>
        <taxon>Neoptera</taxon>
        <taxon>Endopterygota</taxon>
        <taxon>Diptera</taxon>
        <taxon>Brachycera</taxon>
        <taxon>Muscomorpha</taxon>
        <taxon>Oestroidea</taxon>
        <taxon>Calliphoridae</taxon>
        <taxon>Luciliinae</taxon>
        <taxon>Lucilia</taxon>
    </lineage>
</organism>
<gene>
    <name evidence="2" type="ORF">FF38_02212</name>
</gene>
<reference evidence="2 3" key="1">
    <citation type="journal article" date="2015" name="Nat. Commun.">
        <title>Lucilia cuprina genome unlocks parasitic fly biology to underpin future interventions.</title>
        <authorList>
            <person name="Anstead C.A."/>
            <person name="Korhonen P.K."/>
            <person name="Young N.D."/>
            <person name="Hall R.S."/>
            <person name="Jex A.R."/>
            <person name="Murali S.C."/>
            <person name="Hughes D.S."/>
            <person name="Lee S.F."/>
            <person name="Perry T."/>
            <person name="Stroehlein A.J."/>
            <person name="Ansell B.R."/>
            <person name="Breugelmans B."/>
            <person name="Hofmann A."/>
            <person name="Qu J."/>
            <person name="Dugan S."/>
            <person name="Lee S.L."/>
            <person name="Chao H."/>
            <person name="Dinh H."/>
            <person name="Han Y."/>
            <person name="Doddapaneni H.V."/>
            <person name="Worley K.C."/>
            <person name="Muzny D.M."/>
            <person name="Ioannidis P."/>
            <person name="Waterhouse R.M."/>
            <person name="Zdobnov E.M."/>
            <person name="James P.J."/>
            <person name="Bagnall N.H."/>
            <person name="Kotze A.C."/>
            <person name="Gibbs R.A."/>
            <person name="Richards S."/>
            <person name="Batterham P."/>
            <person name="Gasser R.B."/>
        </authorList>
    </citation>
    <scope>NUCLEOTIDE SEQUENCE [LARGE SCALE GENOMIC DNA]</scope>
    <source>
        <strain evidence="2 3">LS</strain>
        <tissue evidence="2">Full body</tissue>
    </source>
</reference>
<evidence type="ECO:0000313" key="3">
    <source>
        <dbReference type="Proteomes" id="UP000037069"/>
    </source>
</evidence>
<evidence type="ECO:0000313" key="2">
    <source>
        <dbReference type="EMBL" id="KNC24216.1"/>
    </source>
</evidence>
<comment type="caution">
    <text evidence="2">The sequence shown here is derived from an EMBL/GenBank/DDBJ whole genome shotgun (WGS) entry which is preliminary data.</text>
</comment>
<evidence type="ECO:0000256" key="1">
    <source>
        <dbReference type="SAM" id="MobiDB-lite"/>
    </source>
</evidence>
<dbReference type="EMBL" id="JRES01001254">
    <property type="protein sequence ID" value="KNC24216.1"/>
    <property type="molecule type" value="Genomic_DNA"/>
</dbReference>
<proteinExistence type="predicted"/>
<sequence length="186" mass="19775">MKVAVAAAADAVDDCCVAFDYYYCCDVIVLIVSLEVLLNIVVTVEEDEADIFARPPLPPPPAPAPPPLPPPPIPNIESSSSTIMGILVETFVLEVILIVLFSNFGAGPVETAAEGANAFEDAATGGIATGKLKKETLNFLTTTLPCCTFIHTYEYWQHCGAPQLSSRTSSPIRSPNDVFCFIIIAG</sequence>
<feature type="compositionally biased region" description="Pro residues" evidence="1">
    <location>
        <begin position="55"/>
        <end position="74"/>
    </location>
</feature>
<keyword evidence="3" id="KW-1185">Reference proteome</keyword>
<accession>A0A0L0BW17</accession>
<dbReference type="Proteomes" id="UP000037069">
    <property type="component" value="Unassembled WGS sequence"/>
</dbReference>